<dbReference type="GeneID" id="6015922"/>
<protein>
    <recommendedName>
        <fullName evidence="4">Other/FunK1 protein kinase</fullName>
    </recommendedName>
</protein>
<accession>A8P758</accession>
<evidence type="ECO:0008006" key="4">
    <source>
        <dbReference type="Google" id="ProtNLM"/>
    </source>
</evidence>
<sequence length="523" mass="59286">MNKGVKLQTTNVTPTREGILNAQLPPDERFVVDYSTVYRNAPSVIQLIEEDLESALYVQFKEMLTAFLRMMRTDTPKFDASKDFNAFLDESVRMKCSTEKDFCPHLASALNNILKYGRGKVIGTLKHVPGDDESIMVVNDPGILECESKSLSECTDYYKWKGKPDLIHMTIQALGRIVGRRDEPFDVWFAQLAKSHRTSPNGLEGKKAHWRDPLDCWEIKRGGDVMSDDKLARLTDKEYQFTVNCADERTFDRASVPATKPTARPTAPPPSSSRESSRSQTSVKSSGGVKRSRTEEQSGSAPKKPKVERETEPLPLHLKAETQAGFYGLELMRARWNRTYAIVILLEGNKLSLHWYDPQGCIRTHPIDIVSQLPLLVAMMLIFQRFDDRMRGNGKFQLNIEVDGETVPHTLDDNVHNHWMLKGRRSASGKLFPHGKKPISPPNSESGCLPSYELTNPQDYFRAIWQLIRCHFLLWQLGIAHGDISNTNLMLRQSGGGIQGCSKRLRLGRDHDARRSLPREGRH</sequence>
<feature type="region of interest" description="Disordered" evidence="1">
    <location>
        <begin position="252"/>
        <end position="315"/>
    </location>
</feature>
<feature type="compositionally biased region" description="Low complexity" evidence="1">
    <location>
        <begin position="272"/>
        <end position="286"/>
    </location>
</feature>
<dbReference type="VEuPathDB" id="FungiDB:CC1G_12245"/>
<dbReference type="EMBL" id="AACS02000005">
    <property type="protein sequence ID" value="EAU82508.2"/>
    <property type="molecule type" value="Genomic_DNA"/>
</dbReference>
<dbReference type="InParanoid" id="A8P758"/>
<dbReference type="KEGG" id="cci:CC1G_12245"/>
<evidence type="ECO:0000256" key="1">
    <source>
        <dbReference type="SAM" id="MobiDB-lite"/>
    </source>
</evidence>
<gene>
    <name evidence="2" type="ORF">CC1G_12245</name>
</gene>
<evidence type="ECO:0000313" key="3">
    <source>
        <dbReference type="Proteomes" id="UP000001861"/>
    </source>
</evidence>
<comment type="caution">
    <text evidence="2">The sequence shown here is derived from an EMBL/GenBank/DDBJ whole genome shotgun (WGS) entry which is preliminary data.</text>
</comment>
<reference evidence="2 3" key="1">
    <citation type="journal article" date="2010" name="Proc. Natl. Acad. Sci. U.S.A.">
        <title>Insights into evolution of multicellular fungi from the assembled chromosomes of the mushroom Coprinopsis cinerea (Coprinus cinereus).</title>
        <authorList>
            <person name="Stajich J.E."/>
            <person name="Wilke S.K."/>
            <person name="Ahren D."/>
            <person name="Au C.H."/>
            <person name="Birren B.W."/>
            <person name="Borodovsky M."/>
            <person name="Burns C."/>
            <person name="Canback B."/>
            <person name="Casselton L.A."/>
            <person name="Cheng C.K."/>
            <person name="Deng J."/>
            <person name="Dietrich F.S."/>
            <person name="Fargo D.C."/>
            <person name="Farman M.L."/>
            <person name="Gathman A.C."/>
            <person name="Goldberg J."/>
            <person name="Guigo R."/>
            <person name="Hoegger P.J."/>
            <person name="Hooker J.B."/>
            <person name="Huggins A."/>
            <person name="James T.Y."/>
            <person name="Kamada T."/>
            <person name="Kilaru S."/>
            <person name="Kodira C."/>
            <person name="Kues U."/>
            <person name="Kupfer D."/>
            <person name="Kwan H.S."/>
            <person name="Lomsadze A."/>
            <person name="Li W."/>
            <person name="Lilly W.W."/>
            <person name="Ma L.J."/>
            <person name="Mackey A.J."/>
            <person name="Manning G."/>
            <person name="Martin F."/>
            <person name="Muraguchi H."/>
            <person name="Natvig D.O."/>
            <person name="Palmerini H."/>
            <person name="Ramesh M.A."/>
            <person name="Rehmeyer C.J."/>
            <person name="Roe B.A."/>
            <person name="Shenoy N."/>
            <person name="Stanke M."/>
            <person name="Ter-Hovhannisyan V."/>
            <person name="Tunlid A."/>
            <person name="Velagapudi R."/>
            <person name="Vision T.J."/>
            <person name="Zeng Q."/>
            <person name="Zolan M.E."/>
            <person name="Pukkila P.J."/>
        </authorList>
    </citation>
    <scope>NUCLEOTIDE SEQUENCE [LARGE SCALE GENOMIC DNA]</scope>
    <source>
        <strain evidence="3">Okayama-7 / 130 / ATCC MYA-4618 / FGSC 9003</strain>
    </source>
</reference>
<organism evidence="2 3">
    <name type="scientific">Coprinopsis cinerea (strain Okayama-7 / 130 / ATCC MYA-4618 / FGSC 9003)</name>
    <name type="common">Inky cap fungus</name>
    <name type="synonym">Hormographiella aspergillata</name>
    <dbReference type="NCBI Taxonomy" id="240176"/>
    <lineage>
        <taxon>Eukaryota</taxon>
        <taxon>Fungi</taxon>
        <taxon>Dikarya</taxon>
        <taxon>Basidiomycota</taxon>
        <taxon>Agaricomycotina</taxon>
        <taxon>Agaricomycetes</taxon>
        <taxon>Agaricomycetidae</taxon>
        <taxon>Agaricales</taxon>
        <taxon>Agaricineae</taxon>
        <taxon>Psathyrellaceae</taxon>
        <taxon>Coprinopsis</taxon>
    </lineage>
</organism>
<dbReference type="HOGENOM" id="CLU_520748_0_0_1"/>
<dbReference type="OrthoDB" id="5569250at2759"/>
<keyword evidence="3" id="KW-1185">Reference proteome</keyword>
<feature type="compositionally biased region" description="Basic and acidic residues" evidence="1">
    <location>
        <begin position="507"/>
        <end position="523"/>
    </location>
</feature>
<dbReference type="AlphaFoldDB" id="A8P758"/>
<feature type="region of interest" description="Disordered" evidence="1">
    <location>
        <begin position="502"/>
        <end position="523"/>
    </location>
</feature>
<name>A8P758_COPC7</name>
<evidence type="ECO:0000313" key="2">
    <source>
        <dbReference type="EMBL" id="EAU82508.2"/>
    </source>
</evidence>
<dbReference type="RefSeq" id="XP_001839297.2">
    <property type="nucleotide sequence ID" value="XM_001839245.2"/>
</dbReference>
<dbReference type="Proteomes" id="UP000001861">
    <property type="component" value="Unassembled WGS sequence"/>
</dbReference>
<proteinExistence type="predicted"/>